<evidence type="ECO:0000313" key="2">
    <source>
        <dbReference type="EMBL" id="CAA3007918.1"/>
    </source>
</evidence>
<dbReference type="Gramene" id="OE9A019110T1">
    <property type="protein sequence ID" value="OE9A019110C1"/>
    <property type="gene ID" value="OE9A019110"/>
</dbReference>
<keyword evidence="3" id="KW-1185">Reference proteome</keyword>
<reference evidence="2 3" key="1">
    <citation type="submission" date="2019-12" db="EMBL/GenBank/DDBJ databases">
        <authorList>
            <person name="Alioto T."/>
            <person name="Alioto T."/>
            <person name="Gomez Garrido J."/>
        </authorList>
    </citation>
    <scope>NUCLEOTIDE SEQUENCE [LARGE SCALE GENOMIC DNA]</scope>
</reference>
<dbReference type="OrthoDB" id="1746290at2759"/>
<dbReference type="AlphaFoldDB" id="A0A8S0TPH2"/>
<gene>
    <name evidence="2" type="ORF">OLEA9_A019110</name>
</gene>
<dbReference type="EMBL" id="CACTIH010007287">
    <property type="protein sequence ID" value="CAA3007918.1"/>
    <property type="molecule type" value="Genomic_DNA"/>
</dbReference>
<organism evidence="2 3">
    <name type="scientific">Olea europaea subsp. europaea</name>
    <dbReference type="NCBI Taxonomy" id="158383"/>
    <lineage>
        <taxon>Eukaryota</taxon>
        <taxon>Viridiplantae</taxon>
        <taxon>Streptophyta</taxon>
        <taxon>Embryophyta</taxon>
        <taxon>Tracheophyta</taxon>
        <taxon>Spermatophyta</taxon>
        <taxon>Magnoliopsida</taxon>
        <taxon>eudicotyledons</taxon>
        <taxon>Gunneridae</taxon>
        <taxon>Pentapetalae</taxon>
        <taxon>asterids</taxon>
        <taxon>lamiids</taxon>
        <taxon>Lamiales</taxon>
        <taxon>Oleaceae</taxon>
        <taxon>Oleeae</taxon>
        <taxon>Olea</taxon>
    </lineage>
</organism>
<feature type="region of interest" description="Disordered" evidence="1">
    <location>
        <begin position="1"/>
        <end position="22"/>
    </location>
</feature>
<comment type="caution">
    <text evidence="2">The sequence shown here is derived from an EMBL/GenBank/DDBJ whole genome shotgun (WGS) entry which is preliminary data.</text>
</comment>
<sequence length="120" mass="13343">MVARQPPKTLSKPPPWKDKKKPKCTHCGYLNHTADLCFQLIGYPSGWKGPRLSRKLVDTPAVHAVTTSKPADDGGPSNSFNHDLYQQFIAFTKTQQTPTHNHTAATITAGSVQHEDDWFC</sequence>
<evidence type="ECO:0000313" key="3">
    <source>
        <dbReference type="Proteomes" id="UP000594638"/>
    </source>
</evidence>
<dbReference type="PANTHER" id="PTHR34222">
    <property type="entry name" value="GAG_PRE-INTEGRS DOMAIN-CONTAINING PROTEIN"/>
    <property type="match status" value="1"/>
</dbReference>
<protein>
    <submittedName>
        <fullName evidence="2">Uncharacterized protein</fullName>
    </submittedName>
</protein>
<name>A0A8S0TPH2_OLEEU</name>
<proteinExistence type="predicted"/>
<dbReference type="PANTHER" id="PTHR34222:SF99">
    <property type="entry name" value="PROTEIN, PUTATIVE-RELATED"/>
    <property type="match status" value="1"/>
</dbReference>
<evidence type="ECO:0000256" key="1">
    <source>
        <dbReference type="SAM" id="MobiDB-lite"/>
    </source>
</evidence>
<accession>A0A8S0TPH2</accession>
<dbReference type="Proteomes" id="UP000594638">
    <property type="component" value="Unassembled WGS sequence"/>
</dbReference>